<evidence type="ECO:0000313" key="1">
    <source>
        <dbReference type="EMBL" id="SDF27536.1"/>
    </source>
</evidence>
<sequence>MPARHAVPPSLRGQIFLGSWAVSTGVLTHGQLRGPAWRRLFRDVYVEAAVPDTHRLRARAAASLLVPGAVVTGASAAVLWGVDLVGVGDEVELTLPPGAHPRRHPGLVVRRTVLLDADVRVHAGVRVSTPEATVLRLARALPRDDAVVAADWLVRVTGIDLEALRERAGAPGAAPPRVRAVCALADGLAESPPETRVRLLLRGGGLPQPVAQYEIRHRGSFVARVDFAWPELKVALEYDGAWHGEKGQFAQDRRRLNRLQEAGWRVVFVTAADLHDPARLRATVRAALAG</sequence>
<dbReference type="SUPFAM" id="SSF52980">
    <property type="entry name" value="Restriction endonuclease-like"/>
    <property type="match status" value="1"/>
</dbReference>
<keyword evidence="2" id="KW-1185">Reference proteome</keyword>
<dbReference type="OrthoDB" id="3173471at2"/>
<gene>
    <name evidence="1" type="ORF">SAMN05660662_1673</name>
</gene>
<proteinExistence type="predicted"/>
<dbReference type="STRING" id="1550231.SAMN05660662_1673"/>
<dbReference type="AlphaFoldDB" id="A0A1G7JRP9"/>
<organism evidence="1 2">
    <name type="scientific">Blastococcus aurantiacus</name>
    <dbReference type="NCBI Taxonomy" id="1550231"/>
    <lineage>
        <taxon>Bacteria</taxon>
        <taxon>Bacillati</taxon>
        <taxon>Actinomycetota</taxon>
        <taxon>Actinomycetes</taxon>
        <taxon>Geodermatophilales</taxon>
        <taxon>Geodermatophilaceae</taxon>
        <taxon>Blastococcus</taxon>
    </lineage>
</organism>
<keyword evidence="1" id="KW-0255">Endonuclease</keyword>
<keyword evidence="1" id="KW-0378">Hydrolase</keyword>
<dbReference type="InterPro" id="IPR011335">
    <property type="entry name" value="Restrct_endonuc-II-like"/>
</dbReference>
<dbReference type="RefSeq" id="WP_091764712.1">
    <property type="nucleotide sequence ID" value="NZ_FNBT01000002.1"/>
</dbReference>
<accession>A0A1G7JRP9</accession>
<evidence type="ECO:0000313" key="2">
    <source>
        <dbReference type="Proteomes" id="UP000199406"/>
    </source>
</evidence>
<dbReference type="EMBL" id="FNBT01000002">
    <property type="protein sequence ID" value="SDF27536.1"/>
    <property type="molecule type" value="Genomic_DNA"/>
</dbReference>
<dbReference type="GO" id="GO:0004519">
    <property type="term" value="F:endonuclease activity"/>
    <property type="evidence" value="ECO:0007669"/>
    <property type="project" value="UniProtKB-KW"/>
</dbReference>
<dbReference type="Gene3D" id="3.40.960.10">
    <property type="entry name" value="VSR Endonuclease"/>
    <property type="match status" value="1"/>
</dbReference>
<reference evidence="2" key="1">
    <citation type="submission" date="2016-10" db="EMBL/GenBank/DDBJ databases">
        <authorList>
            <person name="Varghese N."/>
            <person name="Submissions S."/>
        </authorList>
    </citation>
    <scope>NUCLEOTIDE SEQUENCE [LARGE SCALE GENOMIC DNA]</scope>
    <source>
        <strain evidence="2">DSM 44268</strain>
    </source>
</reference>
<name>A0A1G7JRP9_9ACTN</name>
<keyword evidence="1" id="KW-0540">Nuclease</keyword>
<dbReference type="Proteomes" id="UP000199406">
    <property type="component" value="Unassembled WGS sequence"/>
</dbReference>
<protein>
    <submittedName>
        <fullName evidence="1">T/G mismatch-specific endonuclease</fullName>
    </submittedName>
</protein>